<evidence type="ECO:0000256" key="1">
    <source>
        <dbReference type="ARBA" id="ARBA00001935"/>
    </source>
</evidence>
<feature type="domain" description="PAC" evidence="14">
    <location>
        <begin position="399"/>
        <end position="461"/>
    </location>
</feature>
<dbReference type="InterPro" id="IPR029787">
    <property type="entry name" value="Nucleotide_cyclase"/>
</dbReference>
<dbReference type="SUPFAM" id="SSF55781">
    <property type="entry name" value="GAF domain-like"/>
    <property type="match status" value="2"/>
</dbReference>
<feature type="transmembrane region" description="Helical" evidence="12">
    <location>
        <begin position="52"/>
        <end position="77"/>
    </location>
</feature>
<dbReference type="InterPro" id="IPR003018">
    <property type="entry name" value="GAF"/>
</dbReference>
<name>A0ABQ2DD14_9DEIO</name>
<comment type="cofactor">
    <cofactor evidence="1">
        <name>Cu cation</name>
        <dbReference type="ChEBI" id="CHEBI:23378"/>
    </cofactor>
</comment>
<feature type="domain" description="GGDEF" evidence="15">
    <location>
        <begin position="664"/>
        <end position="789"/>
    </location>
</feature>
<dbReference type="Pfam" id="PF08448">
    <property type="entry name" value="PAS_4"/>
    <property type="match status" value="1"/>
</dbReference>
<accession>A0ABQ2DD14</accession>
<reference evidence="17" key="1">
    <citation type="journal article" date="2019" name="Int. J. Syst. Evol. Microbiol.">
        <title>The Global Catalogue of Microorganisms (GCM) 10K type strain sequencing project: providing services to taxonomists for standard genome sequencing and annotation.</title>
        <authorList>
            <consortium name="The Broad Institute Genomics Platform"/>
            <consortium name="The Broad Institute Genome Sequencing Center for Infectious Disease"/>
            <person name="Wu L."/>
            <person name="Ma J."/>
        </authorList>
    </citation>
    <scope>NUCLEOTIDE SEQUENCE [LARGE SCALE GENOMIC DNA]</scope>
    <source>
        <strain evidence="17">JCM 14370</strain>
    </source>
</reference>
<keyword evidence="17" id="KW-1185">Reference proteome</keyword>
<dbReference type="SUPFAM" id="SSF55073">
    <property type="entry name" value="Nucleotide cyclase"/>
    <property type="match status" value="1"/>
</dbReference>
<comment type="similarity">
    <text evidence="3">Belongs to the ethylene receptor family.</text>
</comment>
<dbReference type="CDD" id="cd01949">
    <property type="entry name" value="GGDEF"/>
    <property type="match status" value="1"/>
</dbReference>
<keyword evidence="11" id="KW-0175">Coiled coil</keyword>
<dbReference type="Pfam" id="PF25487">
    <property type="entry name" value="ETR1_N"/>
    <property type="match status" value="1"/>
</dbReference>
<dbReference type="PROSITE" id="PS50887">
    <property type="entry name" value="GGDEF"/>
    <property type="match status" value="1"/>
</dbReference>
<dbReference type="Gene3D" id="3.30.70.270">
    <property type="match status" value="1"/>
</dbReference>
<dbReference type="InterPro" id="IPR052163">
    <property type="entry name" value="DGC-Regulatory_Protein"/>
</dbReference>
<evidence type="ECO:0008006" key="18">
    <source>
        <dbReference type="Google" id="ProtNLM"/>
    </source>
</evidence>
<evidence type="ECO:0000313" key="16">
    <source>
        <dbReference type="EMBL" id="GGJ53591.1"/>
    </source>
</evidence>
<organism evidence="16 17">
    <name type="scientific">Deinococcus roseus</name>
    <dbReference type="NCBI Taxonomy" id="392414"/>
    <lineage>
        <taxon>Bacteria</taxon>
        <taxon>Thermotogati</taxon>
        <taxon>Deinococcota</taxon>
        <taxon>Deinococci</taxon>
        <taxon>Deinococcales</taxon>
        <taxon>Deinococcaceae</taxon>
        <taxon>Deinococcus</taxon>
    </lineage>
</organism>
<evidence type="ECO:0000313" key="17">
    <source>
        <dbReference type="Proteomes" id="UP000632222"/>
    </source>
</evidence>
<keyword evidence="6" id="KW-0256">Endoplasmic reticulum</keyword>
<dbReference type="PANTHER" id="PTHR46663">
    <property type="entry name" value="DIGUANYLATE CYCLASE DGCT-RELATED"/>
    <property type="match status" value="1"/>
</dbReference>
<proteinExistence type="inferred from homology"/>
<dbReference type="EMBL" id="BMOD01000027">
    <property type="protein sequence ID" value="GGJ53591.1"/>
    <property type="molecule type" value="Genomic_DNA"/>
</dbReference>
<dbReference type="PANTHER" id="PTHR46663:SF2">
    <property type="entry name" value="GGDEF DOMAIN-CONTAINING PROTEIN"/>
    <property type="match status" value="1"/>
</dbReference>
<evidence type="ECO:0000259" key="15">
    <source>
        <dbReference type="PROSITE" id="PS50887"/>
    </source>
</evidence>
<evidence type="ECO:0000256" key="4">
    <source>
        <dbReference type="ARBA" id="ARBA00022692"/>
    </source>
</evidence>
<evidence type="ECO:0000259" key="13">
    <source>
        <dbReference type="PROSITE" id="PS50112"/>
    </source>
</evidence>
<dbReference type="SMART" id="SM00091">
    <property type="entry name" value="PAS"/>
    <property type="match status" value="1"/>
</dbReference>
<gene>
    <name evidence="16" type="ORF">GCM10008938_44520</name>
</gene>
<dbReference type="InterPro" id="IPR013656">
    <property type="entry name" value="PAS_4"/>
</dbReference>
<dbReference type="SUPFAM" id="SSF55785">
    <property type="entry name" value="PYP-like sensor domain (PAS domain)"/>
    <property type="match status" value="1"/>
</dbReference>
<evidence type="ECO:0000256" key="3">
    <source>
        <dbReference type="ARBA" id="ARBA00009842"/>
    </source>
</evidence>
<dbReference type="InterPro" id="IPR000160">
    <property type="entry name" value="GGDEF_dom"/>
</dbReference>
<protein>
    <recommendedName>
        <fullName evidence="18">Diguanylate cyclase</fullName>
    </recommendedName>
</protein>
<feature type="domain" description="PAS" evidence="13">
    <location>
        <begin position="341"/>
        <end position="412"/>
    </location>
</feature>
<evidence type="ECO:0000256" key="10">
    <source>
        <dbReference type="ARBA" id="ARBA00023136"/>
    </source>
</evidence>
<keyword evidence="8" id="KW-0186">Copper</keyword>
<sequence>MFLPRVSTPFMRLTLLLLAGLALPLLWPDVFQNLLSTRGFEVDHHDDWPQSLVALHVGSDVLIGIAYAVIASILAILVHKNRCHLPFDWVLLSFGLFIVACGFTHLMHVLVRFTPMYYLDTYVRALTAVVSVATAVALPPLIPRVAQLLKANEQVQAHQQELEDKTRELEALAARAEFHASLSDLLQSVSDPLTVAERALEQMGPLLQAEQILAMRVVDDQAELWGVWGNLREDTRRRMEGRSSSPLSRLPLILQVVNSGEALYLNDYSQHPHARPIDGPPIAVALEPVKDTQGRVVASLNFTRPATLPWQDAEKKLMRRAAATVAVALSRTELQSALRESEQKYRSIAENYPNGTVQLFDADLRYQLIDGEAIRDLGLSAQELEGKTIFELWEPDFARELEAHYRRALSGKAAVLEVEFQGRWFLNRALPVRNAAGNIMLGLNTAQDITEERQQKQELKRLARVNQILLEVAHLSQEPGTAEEVARKVLLKFKDALSLDWLGMGVQDGDTARLHHIWHSQHATGVLQQTHLPDVQRGVGMTWLAIEAGHAVYIDDYPSSPRASETYLQVKLSSVALVPLTNPATGDTIVLIASKVGDNRGWQQWEKELFEAARVTVGVAMERQQHLLQMEEAALQDALTGLGNRRAFELDLKTEHARSRRHDHAFGLMMLDLDGLKGINDRMGHEAGDRLIACFAQELQSHMRTHDRCYRLGGDEFAVILSHSSLSSSEVLHGRICTLIQGVQQEGFPTADVSVGLAFFPEERSGLEDLLRLADERMYQMKERHHLET</sequence>
<evidence type="ECO:0000256" key="6">
    <source>
        <dbReference type="ARBA" id="ARBA00022824"/>
    </source>
</evidence>
<dbReference type="PROSITE" id="PS50112">
    <property type="entry name" value="PAS"/>
    <property type="match status" value="1"/>
</dbReference>
<dbReference type="CDD" id="cd00130">
    <property type="entry name" value="PAS"/>
    <property type="match status" value="1"/>
</dbReference>
<evidence type="ECO:0000256" key="12">
    <source>
        <dbReference type="SAM" id="Phobius"/>
    </source>
</evidence>
<dbReference type="SMART" id="SM00267">
    <property type="entry name" value="GGDEF"/>
    <property type="match status" value="1"/>
</dbReference>
<evidence type="ECO:0000256" key="5">
    <source>
        <dbReference type="ARBA" id="ARBA00022745"/>
    </source>
</evidence>
<comment type="subcellular location">
    <subcellularLocation>
        <location evidence="2">Endoplasmic reticulum membrane</location>
        <topology evidence="2">Multi-pass membrane protein</topology>
    </subcellularLocation>
</comment>
<keyword evidence="4 12" id="KW-0812">Transmembrane</keyword>
<dbReference type="InterPro" id="IPR000700">
    <property type="entry name" value="PAS-assoc_C"/>
</dbReference>
<dbReference type="RefSeq" id="WP_189007260.1">
    <property type="nucleotide sequence ID" value="NZ_BMOD01000027.1"/>
</dbReference>
<dbReference type="InterPro" id="IPR058544">
    <property type="entry name" value="ETR1_N"/>
</dbReference>
<dbReference type="NCBIfam" id="TIGR00254">
    <property type="entry name" value="GGDEF"/>
    <property type="match status" value="1"/>
</dbReference>
<dbReference type="Proteomes" id="UP000632222">
    <property type="component" value="Unassembled WGS sequence"/>
</dbReference>
<keyword evidence="9" id="KW-0902">Two-component regulatory system</keyword>
<feature type="coiled-coil region" evidence="11">
    <location>
        <begin position="145"/>
        <end position="175"/>
    </location>
</feature>
<dbReference type="NCBIfam" id="TIGR00229">
    <property type="entry name" value="sensory_box"/>
    <property type="match status" value="1"/>
</dbReference>
<dbReference type="Pfam" id="PF00990">
    <property type="entry name" value="GGDEF"/>
    <property type="match status" value="1"/>
</dbReference>
<dbReference type="InterPro" id="IPR000014">
    <property type="entry name" value="PAS"/>
</dbReference>
<dbReference type="Pfam" id="PF01590">
    <property type="entry name" value="GAF"/>
    <property type="match status" value="1"/>
</dbReference>
<keyword evidence="5" id="KW-0936">Ethylene signaling pathway</keyword>
<evidence type="ECO:0000259" key="14">
    <source>
        <dbReference type="PROSITE" id="PS50113"/>
    </source>
</evidence>
<dbReference type="InterPro" id="IPR035965">
    <property type="entry name" value="PAS-like_dom_sf"/>
</dbReference>
<feature type="transmembrane region" description="Helical" evidence="12">
    <location>
        <begin position="89"/>
        <end position="110"/>
    </location>
</feature>
<evidence type="ECO:0000256" key="7">
    <source>
        <dbReference type="ARBA" id="ARBA00022989"/>
    </source>
</evidence>
<dbReference type="SMART" id="SM00065">
    <property type="entry name" value="GAF"/>
    <property type="match status" value="1"/>
</dbReference>
<dbReference type="Gene3D" id="3.30.450.40">
    <property type="match status" value="2"/>
</dbReference>
<dbReference type="InterPro" id="IPR029016">
    <property type="entry name" value="GAF-like_dom_sf"/>
</dbReference>
<evidence type="ECO:0000256" key="9">
    <source>
        <dbReference type="ARBA" id="ARBA00023012"/>
    </source>
</evidence>
<dbReference type="PROSITE" id="PS50113">
    <property type="entry name" value="PAC"/>
    <property type="match status" value="1"/>
</dbReference>
<evidence type="ECO:0000256" key="2">
    <source>
        <dbReference type="ARBA" id="ARBA00004477"/>
    </source>
</evidence>
<dbReference type="InterPro" id="IPR043128">
    <property type="entry name" value="Rev_trsase/Diguanyl_cyclase"/>
</dbReference>
<keyword evidence="7 12" id="KW-1133">Transmembrane helix</keyword>
<evidence type="ECO:0000256" key="8">
    <source>
        <dbReference type="ARBA" id="ARBA00023008"/>
    </source>
</evidence>
<dbReference type="Gene3D" id="3.30.450.20">
    <property type="entry name" value="PAS domain"/>
    <property type="match status" value="1"/>
</dbReference>
<evidence type="ECO:0000256" key="11">
    <source>
        <dbReference type="SAM" id="Coils"/>
    </source>
</evidence>
<comment type="caution">
    <text evidence="16">The sequence shown here is derived from an EMBL/GenBank/DDBJ whole genome shotgun (WGS) entry which is preliminary data.</text>
</comment>
<keyword evidence="10 12" id="KW-0472">Membrane</keyword>